<dbReference type="Pfam" id="PF00106">
    <property type="entry name" value="adh_short"/>
    <property type="match status" value="1"/>
</dbReference>
<gene>
    <name evidence="3" type="ORF">WJX72_011450</name>
</gene>
<evidence type="ECO:0000313" key="3">
    <source>
        <dbReference type="EMBL" id="KAK9804909.1"/>
    </source>
</evidence>
<name>A0AAW1P3N2_9CHLO</name>
<keyword evidence="4" id="KW-1185">Reference proteome</keyword>
<dbReference type="Proteomes" id="UP001489004">
    <property type="component" value="Unassembled WGS sequence"/>
</dbReference>
<dbReference type="AlphaFoldDB" id="A0AAW1P3N2"/>
<comment type="similarity">
    <text evidence="1">Belongs to the short-chain dehydrogenases/reductases (SDR) family.</text>
</comment>
<dbReference type="SUPFAM" id="SSF51735">
    <property type="entry name" value="NAD(P)-binding Rossmann-fold domains"/>
    <property type="match status" value="1"/>
</dbReference>
<dbReference type="PRINTS" id="PR00081">
    <property type="entry name" value="GDHRDH"/>
</dbReference>
<dbReference type="EMBL" id="JALJOR010000017">
    <property type="protein sequence ID" value="KAK9804909.1"/>
    <property type="molecule type" value="Genomic_DNA"/>
</dbReference>
<proteinExistence type="inferred from homology"/>
<comment type="caution">
    <text evidence="3">The sequence shown here is derived from an EMBL/GenBank/DDBJ whole genome shotgun (WGS) entry which is preliminary data.</text>
</comment>
<organism evidence="3 4">
    <name type="scientific">[Myrmecia] bisecta</name>
    <dbReference type="NCBI Taxonomy" id="41462"/>
    <lineage>
        <taxon>Eukaryota</taxon>
        <taxon>Viridiplantae</taxon>
        <taxon>Chlorophyta</taxon>
        <taxon>core chlorophytes</taxon>
        <taxon>Trebouxiophyceae</taxon>
        <taxon>Trebouxiales</taxon>
        <taxon>Trebouxiaceae</taxon>
        <taxon>Myrmecia</taxon>
    </lineage>
</organism>
<sequence>MESVLTDLTGKTAIITGATSGIGKETAIALAGKGATVVLACRNVSAALVTAAEIRECHPGSQVEVGPPLDLEKLDSIRKFAAAYQEQRRPLHILVNNAGANIKSKWHTPEGIAGLVQINYLGPYALTRLLEPSLIASAPSRVVNVSSIMHRCGSFQDPAHFLRDTTRYQYDNTKLANVLFTYEHQRRLGPLGVQSCAVDPGSVRSNIWKGNAAHQRPPISWVVNYLYAPISDGASAVIHAACADWAQPAKRVAAGQSQPPPPLRFYARGLFTSPGVTYPWTVESGLLGTMRYWAWGLSAIGHSMLDWHTRRLTKGRFASQTKLQQPLPVTPAILPLAASGHTRYRAYH</sequence>
<evidence type="ECO:0000256" key="2">
    <source>
        <dbReference type="ARBA" id="ARBA00023002"/>
    </source>
</evidence>
<dbReference type="InterPro" id="IPR036291">
    <property type="entry name" value="NAD(P)-bd_dom_sf"/>
</dbReference>
<keyword evidence="2" id="KW-0560">Oxidoreductase</keyword>
<dbReference type="PANTHER" id="PTHR24320">
    <property type="entry name" value="RETINOL DEHYDROGENASE"/>
    <property type="match status" value="1"/>
</dbReference>
<dbReference type="Gene3D" id="3.40.50.720">
    <property type="entry name" value="NAD(P)-binding Rossmann-like Domain"/>
    <property type="match status" value="1"/>
</dbReference>
<dbReference type="PANTHER" id="PTHR24320:SF262">
    <property type="entry name" value="DEHYDROGENASE"/>
    <property type="match status" value="1"/>
</dbReference>
<dbReference type="GO" id="GO:0016491">
    <property type="term" value="F:oxidoreductase activity"/>
    <property type="evidence" value="ECO:0007669"/>
    <property type="project" value="UniProtKB-KW"/>
</dbReference>
<accession>A0AAW1P3N2</accession>
<reference evidence="3 4" key="1">
    <citation type="journal article" date="2024" name="Nat. Commun.">
        <title>Phylogenomics reveals the evolutionary origins of lichenization in chlorophyte algae.</title>
        <authorList>
            <person name="Puginier C."/>
            <person name="Libourel C."/>
            <person name="Otte J."/>
            <person name="Skaloud P."/>
            <person name="Haon M."/>
            <person name="Grisel S."/>
            <person name="Petersen M."/>
            <person name="Berrin J.G."/>
            <person name="Delaux P.M."/>
            <person name="Dal Grande F."/>
            <person name="Keller J."/>
        </authorList>
    </citation>
    <scope>NUCLEOTIDE SEQUENCE [LARGE SCALE GENOMIC DNA]</scope>
    <source>
        <strain evidence="3 4">SAG 2043</strain>
    </source>
</reference>
<evidence type="ECO:0000313" key="4">
    <source>
        <dbReference type="Proteomes" id="UP001489004"/>
    </source>
</evidence>
<dbReference type="InterPro" id="IPR002347">
    <property type="entry name" value="SDR_fam"/>
</dbReference>
<protein>
    <submittedName>
        <fullName evidence="3">Uncharacterized protein</fullName>
    </submittedName>
</protein>
<evidence type="ECO:0000256" key="1">
    <source>
        <dbReference type="ARBA" id="ARBA00006484"/>
    </source>
</evidence>